<dbReference type="AlphaFoldDB" id="A0AAW4XU39"/>
<name>A0AAW4XU39_9BURK</name>
<organism evidence="1 2">
    <name type="scientific">Comamonas koreensis</name>
    <dbReference type="NCBI Taxonomy" id="160825"/>
    <lineage>
        <taxon>Bacteria</taxon>
        <taxon>Pseudomonadati</taxon>
        <taxon>Pseudomonadota</taxon>
        <taxon>Betaproteobacteria</taxon>
        <taxon>Burkholderiales</taxon>
        <taxon>Comamonadaceae</taxon>
        <taxon>Comamonas</taxon>
    </lineage>
</organism>
<dbReference type="RefSeq" id="WP_230772109.1">
    <property type="nucleotide sequence ID" value="NZ_JAJNCT010000005.1"/>
</dbReference>
<evidence type="ECO:0008006" key="3">
    <source>
        <dbReference type="Google" id="ProtNLM"/>
    </source>
</evidence>
<gene>
    <name evidence="1" type="ORF">LPW39_05840</name>
</gene>
<dbReference type="Proteomes" id="UP001199260">
    <property type="component" value="Unassembled WGS sequence"/>
</dbReference>
<evidence type="ECO:0000313" key="1">
    <source>
        <dbReference type="EMBL" id="MCD2164655.1"/>
    </source>
</evidence>
<protein>
    <recommendedName>
        <fullName evidence="3">DUF2190 family protein</fullName>
    </recommendedName>
</protein>
<dbReference type="EMBL" id="JAJNCT010000005">
    <property type="protein sequence ID" value="MCD2164655.1"/>
    <property type="molecule type" value="Genomic_DNA"/>
</dbReference>
<comment type="caution">
    <text evidence="1">The sequence shown here is derived from an EMBL/GenBank/DDBJ whole genome shotgun (WGS) entry which is preliminary data.</text>
</comment>
<evidence type="ECO:0000313" key="2">
    <source>
        <dbReference type="Proteomes" id="UP001199260"/>
    </source>
</evidence>
<reference evidence="1 2" key="1">
    <citation type="submission" date="2021-11" db="EMBL/GenBank/DDBJ databases">
        <title>Genome sequence.</title>
        <authorList>
            <person name="Sun Q."/>
        </authorList>
    </citation>
    <scope>NUCLEOTIDE SEQUENCE [LARGE SCALE GENOMIC DNA]</scope>
    <source>
        <strain evidence="1 2">KCTC 12005</strain>
    </source>
</reference>
<sequence>MAALTQDRNTPRRIGYSVAAPLAAGAVIYTGGMFTLDAAGNAKASVAADKKPVHAVATVRAVQAEGAELAHGERTVFRLDNAEGAAAITRAQIGSNAFVVDDQTVGKTGTSIAGEILDVDDAGVWVDIGKAAAPTSA</sequence>
<keyword evidence="2" id="KW-1185">Reference proteome</keyword>
<accession>A0AAW4XU39</accession>
<proteinExistence type="predicted"/>